<dbReference type="Proteomes" id="UP000305202">
    <property type="component" value="Unassembled WGS sequence"/>
</dbReference>
<evidence type="ECO:0000313" key="4">
    <source>
        <dbReference type="Proteomes" id="UP000305202"/>
    </source>
</evidence>
<evidence type="ECO:0000256" key="2">
    <source>
        <dbReference type="SAM" id="MobiDB-lite"/>
    </source>
</evidence>
<sequence length="204" mass="23325">MECDSATGTSGANAPSPCRPQTDRAVLHKIVDRLRSVAAATGVTVPPGLISSLESRSLDSDVKIRRDISRFLSQVKQHLENHEEKATLDTALHSLSAKEKEISQLITEHFEHNKTSPDFHPEEKWRREIRRMENQVSEAVSGLNNICRKLKSESKISQFGESLSIERARINKTLEREWQRVEEEFRDEAKNFEEKIKKTFAESE</sequence>
<feature type="compositionally biased region" description="Polar residues" evidence="2">
    <location>
        <begin position="1"/>
        <end position="13"/>
    </location>
</feature>
<protein>
    <submittedName>
        <fullName evidence="3">Uncharacterized protein</fullName>
    </submittedName>
</protein>
<reference evidence="3 4" key="1">
    <citation type="submission" date="2019-04" db="EMBL/GenBank/DDBJ databases">
        <authorList>
            <person name="Li M."/>
            <person name="Gao C."/>
        </authorList>
    </citation>
    <scope>NUCLEOTIDE SEQUENCE [LARGE SCALE GENOMIC DNA]</scope>
    <source>
        <strain evidence="3 4">BGMRC 2031</strain>
    </source>
</reference>
<gene>
    <name evidence="3" type="ORF">FCN80_22680</name>
</gene>
<dbReference type="EMBL" id="SZPQ01000051">
    <property type="protein sequence ID" value="TKI03129.1"/>
    <property type="molecule type" value="Genomic_DNA"/>
</dbReference>
<accession>A0ABY2SED0</accession>
<comment type="caution">
    <text evidence="3">The sequence shown here is derived from an EMBL/GenBank/DDBJ whole genome shotgun (WGS) entry which is preliminary data.</text>
</comment>
<feature type="coiled-coil region" evidence="1">
    <location>
        <begin position="171"/>
        <end position="202"/>
    </location>
</feature>
<name>A0ABY2SED0_9HYPH</name>
<organism evidence="3 4">
    <name type="scientific">Martelella alba</name>
    <dbReference type="NCBI Taxonomy" id="2590451"/>
    <lineage>
        <taxon>Bacteria</taxon>
        <taxon>Pseudomonadati</taxon>
        <taxon>Pseudomonadota</taxon>
        <taxon>Alphaproteobacteria</taxon>
        <taxon>Hyphomicrobiales</taxon>
        <taxon>Aurantimonadaceae</taxon>
        <taxon>Martelella</taxon>
    </lineage>
</organism>
<evidence type="ECO:0000313" key="3">
    <source>
        <dbReference type="EMBL" id="TKI03129.1"/>
    </source>
</evidence>
<keyword evidence="4" id="KW-1185">Reference proteome</keyword>
<keyword evidence="1" id="KW-0175">Coiled coil</keyword>
<proteinExistence type="predicted"/>
<evidence type="ECO:0000256" key="1">
    <source>
        <dbReference type="SAM" id="Coils"/>
    </source>
</evidence>
<feature type="region of interest" description="Disordered" evidence="2">
    <location>
        <begin position="1"/>
        <end position="21"/>
    </location>
</feature>